<accession>A0AAU9SKY6</accession>
<reference evidence="3 4" key="1">
    <citation type="submission" date="2022-03" db="EMBL/GenBank/DDBJ databases">
        <authorList>
            <person name="Nunn A."/>
            <person name="Chopra R."/>
            <person name="Nunn A."/>
            <person name="Contreras Garrido A."/>
        </authorList>
    </citation>
    <scope>NUCLEOTIDE SEQUENCE [LARGE SCALE GENOMIC DNA]</scope>
</reference>
<comment type="caution">
    <text evidence="3">The sequence shown here is derived from an EMBL/GenBank/DDBJ whole genome shotgun (WGS) entry which is preliminary data.</text>
</comment>
<feature type="region of interest" description="Disordered" evidence="2">
    <location>
        <begin position="349"/>
        <end position="371"/>
    </location>
</feature>
<organism evidence="3 4">
    <name type="scientific">Thlaspi arvense</name>
    <name type="common">Field penny-cress</name>
    <dbReference type="NCBI Taxonomy" id="13288"/>
    <lineage>
        <taxon>Eukaryota</taxon>
        <taxon>Viridiplantae</taxon>
        <taxon>Streptophyta</taxon>
        <taxon>Embryophyta</taxon>
        <taxon>Tracheophyta</taxon>
        <taxon>Spermatophyta</taxon>
        <taxon>Magnoliopsida</taxon>
        <taxon>eudicotyledons</taxon>
        <taxon>Gunneridae</taxon>
        <taxon>Pentapetalae</taxon>
        <taxon>rosids</taxon>
        <taxon>malvids</taxon>
        <taxon>Brassicales</taxon>
        <taxon>Brassicaceae</taxon>
        <taxon>Thlaspideae</taxon>
        <taxon>Thlaspi</taxon>
    </lineage>
</organism>
<dbReference type="EMBL" id="CAJVSB020000857">
    <property type="protein sequence ID" value="CAH2068867.1"/>
    <property type="molecule type" value="Genomic_DNA"/>
</dbReference>
<proteinExistence type="predicted"/>
<name>A0AAU9SKY6_THLAR</name>
<feature type="coiled-coil region" evidence="1">
    <location>
        <begin position="144"/>
        <end position="171"/>
    </location>
</feature>
<keyword evidence="4" id="KW-1185">Reference proteome</keyword>
<feature type="coiled-coil region" evidence="1">
    <location>
        <begin position="30"/>
        <end position="106"/>
    </location>
</feature>
<sequence length="616" mass="69155">MRVKVDLRVELNGMESNEILTAGVSPKTELECYRNECIELESSSKEAEDRCAALEQKIERRKSEFELLDGRFTALEIQKNVIEEEVRVLKQRNAELEKRIAEVQNYEKVVHIEKGMREVVDLAENDEEKIIQLGTENEVLKWEKKIAESNLEVWVQKCRELESRLIEVQKENLVLRQVGHKEQTKDSGMKDGLDVVTSLKHLKTGSKMADKSGVVIAATDTPSADVFVRQSEKLEGRKIGFFDTEMDNTRARKRLAFGEEGILGKKLAPSTPGGARPPTLGIIQISDSEDDPDDEVACVSTEFLSGGALGGAVINISKKTVDDQLKNSNSDEEDMNSYKQNVLFVPTPKRKRASNVVTSETESDDDDDLPIGKLHTKSLKELNHEDIDLNMTATVTKEKVSGSATPRRRLVALRKCSVKTVHSPSNSDNKVLKDDASENDEMKEDVSESDTEGESLGGFIVESSDKSDEYGGGSISSASDDKMGYNEVMSRIRRNRDHKIKWEFEGDMLAAFGKDTALCMRAVCALYRQQTSDEKSNRWTIHSNQRGFNQCDARRGSTLAEFLTDGDPKADVMKSIEELQRFDPRGPDVCRTLATRYSKQLFAIYQNKEDPFFLPS</sequence>
<evidence type="ECO:0000313" key="3">
    <source>
        <dbReference type="EMBL" id="CAH2068867.1"/>
    </source>
</evidence>
<dbReference type="Proteomes" id="UP000836841">
    <property type="component" value="Unassembled WGS sequence"/>
</dbReference>
<dbReference type="AlphaFoldDB" id="A0AAU9SKY6"/>
<feature type="compositionally biased region" description="Polar residues" evidence="2">
    <location>
        <begin position="420"/>
        <end position="429"/>
    </location>
</feature>
<protein>
    <submittedName>
        <fullName evidence="3">Uncharacterized protein</fullName>
    </submittedName>
</protein>
<feature type="region of interest" description="Disordered" evidence="2">
    <location>
        <begin position="415"/>
        <end position="481"/>
    </location>
</feature>
<gene>
    <name evidence="3" type="ORF">TAV2_LOCUS18409</name>
</gene>
<dbReference type="PANTHER" id="PTHR34380:SF1">
    <property type="entry name" value="OS01G0221300 PROTEIN"/>
    <property type="match status" value="1"/>
</dbReference>
<evidence type="ECO:0000256" key="1">
    <source>
        <dbReference type="SAM" id="Coils"/>
    </source>
</evidence>
<keyword evidence="1" id="KW-0175">Coiled coil</keyword>
<dbReference type="PANTHER" id="PTHR34380">
    <property type="entry name" value="BNAA03G12380D PROTEIN"/>
    <property type="match status" value="1"/>
</dbReference>
<evidence type="ECO:0000313" key="4">
    <source>
        <dbReference type="Proteomes" id="UP000836841"/>
    </source>
</evidence>
<feature type="compositionally biased region" description="Acidic residues" evidence="2">
    <location>
        <begin position="437"/>
        <end position="453"/>
    </location>
</feature>
<evidence type="ECO:0000256" key="2">
    <source>
        <dbReference type="SAM" id="MobiDB-lite"/>
    </source>
</evidence>